<dbReference type="PANTHER" id="PTHR43837:SF1">
    <property type="entry name" value="RIBOSOMAL PROTEIN US12 METHYLTHIOTRANSFERASE RIMO"/>
    <property type="match status" value="1"/>
</dbReference>
<comment type="function">
    <text evidence="1">Catalyzes the methylthiolation of N6-(dimethylallyl)adenosine (i(6)A), leading to the formation of 2-methylthio-N6-(dimethylallyl)adenosine (ms(2)i(6)A) at position 37 in tRNAs that read codons beginning with uridine.</text>
</comment>
<dbReference type="InterPro" id="IPR020612">
    <property type="entry name" value="Methylthiotransferase_CS"/>
</dbReference>
<dbReference type="InterPro" id="IPR058240">
    <property type="entry name" value="rSAM_sf"/>
</dbReference>
<dbReference type="InterPro" id="IPR012340">
    <property type="entry name" value="NA-bd_OB-fold"/>
</dbReference>
<keyword evidence="3 10" id="KW-0963">Cytoplasm</keyword>
<evidence type="ECO:0000313" key="14">
    <source>
        <dbReference type="EMBL" id="SJN34939.1"/>
    </source>
</evidence>
<evidence type="ECO:0000256" key="6">
    <source>
        <dbReference type="ARBA" id="ARBA00022723"/>
    </source>
</evidence>
<evidence type="ECO:0000256" key="2">
    <source>
        <dbReference type="ARBA" id="ARBA00022485"/>
    </source>
</evidence>
<dbReference type="GO" id="GO:0051539">
    <property type="term" value="F:4 iron, 4 sulfur cluster binding"/>
    <property type="evidence" value="ECO:0007669"/>
    <property type="project" value="UniProtKB-UniRule"/>
</dbReference>
<proteinExistence type="inferred from homology"/>
<evidence type="ECO:0000256" key="5">
    <source>
        <dbReference type="ARBA" id="ARBA00022691"/>
    </source>
</evidence>
<accession>A0A1R4JSG8</accession>
<feature type="binding site" evidence="10">
    <location>
        <position position="202"/>
    </location>
    <ligand>
        <name>[4Fe-4S] cluster</name>
        <dbReference type="ChEBI" id="CHEBI:49883"/>
        <label>2</label>
        <note>4Fe-4S-S-AdoMet</note>
    </ligand>
</feature>
<organism evidence="14 15">
    <name type="scientific">Luteococcus japonicus LSP_Lj1</name>
    <dbReference type="NCBI Taxonomy" id="1255658"/>
    <lineage>
        <taxon>Bacteria</taxon>
        <taxon>Bacillati</taxon>
        <taxon>Actinomycetota</taxon>
        <taxon>Actinomycetes</taxon>
        <taxon>Propionibacteriales</taxon>
        <taxon>Propionibacteriaceae</taxon>
        <taxon>Luteococcus</taxon>
    </lineage>
</organism>
<feature type="domain" description="TRAM" evidence="11">
    <location>
        <begin position="421"/>
        <end position="490"/>
    </location>
</feature>
<dbReference type="Pfam" id="PF18693">
    <property type="entry name" value="TRAM_2"/>
    <property type="match status" value="1"/>
</dbReference>
<gene>
    <name evidence="10" type="primary">rimO</name>
    <name evidence="14" type="ORF">FM114_09245</name>
</gene>
<dbReference type="Gene3D" id="3.40.50.12160">
    <property type="entry name" value="Methylthiotransferase, N-terminal domain"/>
    <property type="match status" value="1"/>
</dbReference>
<dbReference type="PROSITE" id="PS50926">
    <property type="entry name" value="TRAM"/>
    <property type="match status" value="1"/>
</dbReference>
<dbReference type="SFLD" id="SFLDF00274">
    <property type="entry name" value="ribosomal_protein_S12_methylth"/>
    <property type="match status" value="1"/>
</dbReference>
<dbReference type="GO" id="GO:0005840">
    <property type="term" value="C:ribosome"/>
    <property type="evidence" value="ECO:0007669"/>
    <property type="project" value="UniProtKB-KW"/>
</dbReference>
<dbReference type="PROSITE" id="PS51918">
    <property type="entry name" value="RADICAL_SAM"/>
    <property type="match status" value="1"/>
</dbReference>
<dbReference type="FunFam" id="3.40.50.12160:FF:000003">
    <property type="entry name" value="CDK5 regulatory subunit-associated protein 1"/>
    <property type="match status" value="1"/>
</dbReference>
<dbReference type="GO" id="GO:0035599">
    <property type="term" value="F:aspartic acid methylthiotransferase activity"/>
    <property type="evidence" value="ECO:0007669"/>
    <property type="project" value="TreeGrafter"/>
</dbReference>
<evidence type="ECO:0000256" key="9">
    <source>
        <dbReference type="ARBA" id="ARBA00051425"/>
    </source>
</evidence>
<dbReference type="EC" id="2.8.4.4" evidence="10"/>
<dbReference type="Gene3D" id="2.40.50.140">
    <property type="entry name" value="Nucleic acid-binding proteins"/>
    <property type="match status" value="1"/>
</dbReference>
<dbReference type="GO" id="GO:0103039">
    <property type="term" value="F:protein methylthiotransferase activity"/>
    <property type="evidence" value="ECO:0007669"/>
    <property type="project" value="UniProtKB-EC"/>
</dbReference>
<comment type="cofactor">
    <cofactor evidence="10">
        <name>[4Fe-4S] cluster</name>
        <dbReference type="ChEBI" id="CHEBI:49883"/>
    </cofactor>
    <text evidence="10">Binds 2 [4Fe-4S] clusters. One cluster is coordinated with 3 cysteines and an exchangeable S-adenosyl-L-methionine.</text>
</comment>
<feature type="domain" description="Radical SAM core" evidence="13">
    <location>
        <begin position="188"/>
        <end position="419"/>
    </location>
</feature>
<keyword evidence="14" id="KW-0689">Ribosomal protein</keyword>
<dbReference type="GO" id="GO:0035597">
    <property type="term" value="F:tRNA-2-methylthio-N(6)-dimethylallyladenosine(37) synthase activity"/>
    <property type="evidence" value="ECO:0007669"/>
    <property type="project" value="UniProtKB-EC"/>
</dbReference>
<dbReference type="PROSITE" id="PS01278">
    <property type="entry name" value="MTTASE_RADICAL"/>
    <property type="match status" value="1"/>
</dbReference>
<evidence type="ECO:0000256" key="7">
    <source>
        <dbReference type="ARBA" id="ARBA00023004"/>
    </source>
</evidence>
<dbReference type="NCBIfam" id="TIGR01125">
    <property type="entry name" value="30S ribosomal protein S12 methylthiotransferase RimO"/>
    <property type="match status" value="1"/>
</dbReference>
<feature type="binding site" evidence="10">
    <location>
        <position position="206"/>
    </location>
    <ligand>
        <name>[4Fe-4S] cluster</name>
        <dbReference type="ChEBI" id="CHEBI:49883"/>
        <label>2</label>
        <note>4Fe-4S-S-AdoMet</note>
    </ligand>
</feature>
<evidence type="ECO:0000256" key="10">
    <source>
        <dbReference type="HAMAP-Rule" id="MF_01865"/>
    </source>
</evidence>
<name>A0A1R4JSG8_9ACTN</name>
<dbReference type="NCBIfam" id="TIGR00089">
    <property type="entry name" value="MiaB/RimO family radical SAM methylthiotransferase"/>
    <property type="match status" value="1"/>
</dbReference>
<comment type="subcellular location">
    <subcellularLocation>
        <location evidence="10">Cytoplasm</location>
    </subcellularLocation>
</comment>
<dbReference type="PANTHER" id="PTHR43837">
    <property type="entry name" value="RIBOSOMAL PROTEIN S12 METHYLTHIOTRANSFERASE RIMO"/>
    <property type="match status" value="1"/>
</dbReference>
<dbReference type="OrthoDB" id="9805215at2"/>
<dbReference type="InterPro" id="IPR038135">
    <property type="entry name" value="Methylthiotransferase_N_sf"/>
</dbReference>
<feature type="binding site" evidence="10">
    <location>
        <position position="93"/>
    </location>
    <ligand>
        <name>[4Fe-4S] cluster</name>
        <dbReference type="ChEBI" id="CHEBI:49883"/>
        <label>1</label>
    </ligand>
</feature>
<comment type="function">
    <text evidence="10">Catalyzes the methylthiolation of an aspartic acid residue of ribosomal protein uS12.</text>
</comment>
<dbReference type="InterPro" id="IPR005840">
    <property type="entry name" value="Ribosomal_uS12_MeSTrfase_RimO"/>
</dbReference>
<evidence type="ECO:0000259" key="13">
    <source>
        <dbReference type="PROSITE" id="PS51918"/>
    </source>
</evidence>
<protein>
    <recommendedName>
        <fullName evidence="10">Ribosomal protein uS12 methylthiotransferase RimO</fullName>
        <shortName evidence="10">uS12 MTTase</shortName>
        <shortName evidence="10">uS12 methylthiotransferase</shortName>
        <ecNumber evidence="10">2.8.4.4</ecNumber>
    </recommendedName>
    <alternativeName>
        <fullName evidence="10">Ribosomal protein uS12 (aspartate-C(3))-methylthiotransferase</fullName>
    </alternativeName>
    <alternativeName>
        <fullName evidence="10">Ribosome maturation factor RimO</fullName>
    </alternativeName>
</protein>
<evidence type="ECO:0000313" key="15">
    <source>
        <dbReference type="Proteomes" id="UP000188342"/>
    </source>
</evidence>
<feature type="binding site" evidence="10">
    <location>
        <position position="23"/>
    </location>
    <ligand>
        <name>[4Fe-4S] cluster</name>
        <dbReference type="ChEBI" id="CHEBI:49883"/>
        <label>1</label>
    </ligand>
</feature>
<dbReference type="InterPro" id="IPR007197">
    <property type="entry name" value="rSAM"/>
</dbReference>
<evidence type="ECO:0000256" key="1">
    <source>
        <dbReference type="ARBA" id="ARBA00003234"/>
    </source>
</evidence>
<dbReference type="GO" id="GO:0046872">
    <property type="term" value="F:metal ion binding"/>
    <property type="evidence" value="ECO:0007669"/>
    <property type="project" value="UniProtKB-KW"/>
</dbReference>
<evidence type="ECO:0000256" key="4">
    <source>
        <dbReference type="ARBA" id="ARBA00022679"/>
    </source>
</evidence>
<dbReference type="SFLD" id="SFLDS00029">
    <property type="entry name" value="Radical_SAM"/>
    <property type="match status" value="1"/>
</dbReference>
<evidence type="ECO:0000256" key="8">
    <source>
        <dbReference type="ARBA" id="ARBA00023014"/>
    </source>
</evidence>
<dbReference type="GO" id="GO:0005829">
    <property type="term" value="C:cytosol"/>
    <property type="evidence" value="ECO:0007669"/>
    <property type="project" value="TreeGrafter"/>
</dbReference>
<dbReference type="InterPro" id="IPR005839">
    <property type="entry name" value="Methylthiotransferase"/>
</dbReference>
<comment type="catalytic activity">
    <reaction evidence="10">
        <text>L-aspartate(89)-[ribosomal protein uS12]-hydrogen + (sulfur carrier)-SH + AH2 + 2 S-adenosyl-L-methionine = 3-methylsulfanyl-L-aspartate(89)-[ribosomal protein uS12]-hydrogen + (sulfur carrier)-H + 5'-deoxyadenosine + L-methionine + A + S-adenosyl-L-homocysteine + 2 H(+)</text>
        <dbReference type="Rhea" id="RHEA:37087"/>
        <dbReference type="Rhea" id="RHEA-COMP:10460"/>
        <dbReference type="Rhea" id="RHEA-COMP:10461"/>
        <dbReference type="Rhea" id="RHEA-COMP:14737"/>
        <dbReference type="Rhea" id="RHEA-COMP:14739"/>
        <dbReference type="ChEBI" id="CHEBI:13193"/>
        <dbReference type="ChEBI" id="CHEBI:15378"/>
        <dbReference type="ChEBI" id="CHEBI:17319"/>
        <dbReference type="ChEBI" id="CHEBI:17499"/>
        <dbReference type="ChEBI" id="CHEBI:29917"/>
        <dbReference type="ChEBI" id="CHEBI:29961"/>
        <dbReference type="ChEBI" id="CHEBI:57844"/>
        <dbReference type="ChEBI" id="CHEBI:57856"/>
        <dbReference type="ChEBI" id="CHEBI:59789"/>
        <dbReference type="ChEBI" id="CHEBI:64428"/>
        <dbReference type="ChEBI" id="CHEBI:73599"/>
        <dbReference type="EC" id="2.8.4.4"/>
    </reaction>
</comment>
<dbReference type="SUPFAM" id="SSF102114">
    <property type="entry name" value="Radical SAM enzymes"/>
    <property type="match status" value="1"/>
</dbReference>
<evidence type="ECO:0000259" key="11">
    <source>
        <dbReference type="PROSITE" id="PS50926"/>
    </source>
</evidence>
<evidence type="ECO:0000259" key="12">
    <source>
        <dbReference type="PROSITE" id="PS51449"/>
    </source>
</evidence>
<dbReference type="AlphaFoldDB" id="A0A1R4JSG8"/>
<reference evidence="14 15" key="1">
    <citation type="submission" date="2017-02" db="EMBL/GenBank/DDBJ databases">
        <authorList>
            <person name="Peterson S.W."/>
        </authorList>
    </citation>
    <scope>NUCLEOTIDE SEQUENCE [LARGE SCALE GENOMIC DNA]</scope>
    <source>
        <strain evidence="14 15">LSP_Lj1</strain>
    </source>
</reference>
<dbReference type="Pfam" id="PF00919">
    <property type="entry name" value="UPF0004"/>
    <property type="match status" value="1"/>
</dbReference>
<keyword evidence="6 10" id="KW-0479">Metal-binding</keyword>
<dbReference type="SFLD" id="SFLDG01061">
    <property type="entry name" value="methylthiotransferase"/>
    <property type="match status" value="1"/>
</dbReference>
<feature type="binding site" evidence="10">
    <location>
        <position position="59"/>
    </location>
    <ligand>
        <name>[4Fe-4S] cluster</name>
        <dbReference type="ChEBI" id="CHEBI:49883"/>
        <label>1</label>
    </ligand>
</feature>
<dbReference type="CDD" id="cd01335">
    <property type="entry name" value="Radical_SAM"/>
    <property type="match status" value="1"/>
</dbReference>
<evidence type="ECO:0000256" key="3">
    <source>
        <dbReference type="ARBA" id="ARBA00022490"/>
    </source>
</evidence>
<feature type="binding site" evidence="10">
    <location>
        <position position="209"/>
    </location>
    <ligand>
        <name>[4Fe-4S] cluster</name>
        <dbReference type="ChEBI" id="CHEBI:49883"/>
        <label>2</label>
        <note>4Fe-4S-S-AdoMet</note>
    </ligand>
</feature>
<comment type="catalytic activity">
    <reaction evidence="9">
        <text>N(6)-dimethylallyladenosine(37) in tRNA + (sulfur carrier)-SH + AH2 + 2 S-adenosyl-L-methionine = 2-methylsulfanyl-N(6)-dimethylallyladenosine(37) in tRNA + (sulfur carrier)-H + 5'-deoxyadenosine + L-methionine + A + S-adenosyl-L-homocysteine + 2 H(+)</text>
        <dbReference type="Rhea" id="RHEA:37067"/>
        <dbReference type="Rhea" id="RHEA-COMP:10375"/>
        <dbReference type="Rhea" id="RHEA-COMP:10376"/>
        <dbReference type="Rhea" id="RHEA-COMP:14737"/>
        <dbReference type="Rhea" id="RHEA-COMP:14739"/>
        <dbReference type="ChEBI" id="CHEBI:13193"/>
        <dbReference type="ChEBI" id="CHEBI:15378"/>
        <dbReference type="ChEBI" id="CHEBI:17319"/>
        <dbReference type="ChEBI" id="CHEBI:17499"/>
        <dbReference type="ChEBI" id="CHEBI:29917"/>
        <dbReference type="ChEBI" id="CHEBI:57844"/>
        <dbReference type="ChEBI" id="CHEBI:57856"/>
        <dbReference type="ChEBI" id="CHEBI:59789"/>
        <dbReference type="ChEBI" id="CHEBI:64428"/>
        <dbReference type="ChEBI" id="CHEBI:74415"/>
        <dbReference type="ChEBI" id="CHEBI:74417"/>
        <dbReference type="EC" id="2.8.4.3"/>
    </reaction>
</comment>
<dbReference type="InterPro" id="IPR002792">
    <property type="entry name" value="TRAM_dom"/>
</dbReference>
<dbReference type="Proteomes" id="UP000188342">
    <property type="component" value="Unassembled WGS sequence"/>
</dbReference>
<keyword evidence="5 10" id="KW-0949">S-adenosyl-L-methionine</keyword>
<keyword evidence="7 10" id="KW-0408">Iron</keyword>
<dbReference type="HAMAP" id="MF_01865">
    <property type="entry name" value="MTTase_RimO"/>
    <property type="match status" value="1"/>
</dbReference>
<dbReference type="STRING" id="1255658.FM114_09245"/>
<dbReference type="FunFam" id="3.80.30.20:FF:000001">
    <property type="entry name" value="tRNA-2-methylthio-N(6)-dimethylallyladenosine synthase 2"/>
    <property type="match status" value="1"/>
</dbReference>
<dbReference type="SMART" id="SM00729">
    <property type="entry name" value="Elp3"/>
    <property type="match status" value="1"/>
</dbReference>
<dbReference type="InterPro" id="IPR006638">
    <property type="entry name" value="Elp3/MiaA/NifB-like_rSAM"/>
</dbReference>
<keyword evidence="14" id="KW-0687">Ribonucleoprotein</keyword>
<feature type="domain" description="MTTase N-terminal" evidence="12">
    <location>
        <begin position="14"/>
        <end position="130"/>
    </location>
</feature>
<dbReference type="Pfam" id="PF04055">
    <property type="entry name" value="Radical_SAM"/>
    <property type="match status" value="1"/>
</dbReference>
<keyword evidence="15" id="KW-1185">Reference proteome</keyword>
<sequence length="492" mass="53234">MTDTATGQSPDQLTTVHLVTLGCARNEVDSEELAARLEAGGFRLVDDPQEAEAVMVNTCGFVEQAKKDSVDTLLAAADLKEQGSAKAVVAVGCMAERYGQELATSMPEADAVLGFDDYADVAEKLNRILHGEQHQAHVPRDRRSLLPLTPVARREAASAVSVPGHHTERPSLADVAPASGPRILRRRLGNSPSAPLKLASGCDRRCAFCAIPAFRGSYLSRTPEEVLAEARWLAEQGVKEVFLVSENTSSYGKDLGDLRSLEKLLKDLSAVDGLDWIRVSYLQPAELRPSLLEAMVGTDKVVPYFDISFQHAAPSVLRRMRRFGDPESFLKLIEQVREHAPQAGIRSNVIAGFPGETEADVQTLKDFVTEARLDVLGVFGYSDEEGTEAASLDGKVDPDEVERRRAEVADLATELCDQRAEERVGELVEVLVESVTDDDGEPQVIGRARHQGPEVDGSTQLVGIEPAIGDLVKATVVDSLGVDLVAEVRPRG</sequence>
<keyword evidence="2 10" id="KW-0004">4Fe-4S</keyword>
<dbReference type="RefSeq" id="WP_094764870.1">
    <property type="nucleotide sequence ID" value="NZ_FUKQ01000035.1"/>
</dbReference>
<comment type="similarity">
    <text evidence="10">Belongs to the methylthiotransferase family. RimO subfamily.</text>
</comment>
<dbReference type="SFLD" id="SFLDG01082">
    <property type="entry name" value="B12-binding_domain_containing"/>
    <property type="match status" value="1"/>
</dbReference>
<dbReference type="InterPro" id="IPR023404">
    <property type="entry name" value="rSAM_horseshoe"/>
</dbReference>
<dbReference type="EMBL" id="FUKQ01000035">
    <property type="protein sequence ID" value="SJN34939.1"/>
    <property type="molecule type" value="Genomic_DNA"/>
</dbReference>
<dbReference type="InterPro" id="IPR013848">
    <property type="entry name" value="Methylthiotransferase_N"/>
</dbReference>
<dbReference type="PROSITE" id="PS51449">
    <property type="entry name" value="MTTASE_N"/>
    <property type="match status" value="1"/>
</dbReference>
<dbReference type="Gene3D" id="3.80.30.20">
    <property type="entry name" value="tm_1862 like domain"/>
    <property type="match status" value="1"/>
</dbReference>
<keyword evidence="8 10" id="KW-0411">Iron-sulfur</keyword>
<keyword evidence="4 10" id="KW-0808">Transferase</keyword>